<feature type="transmembrane region" description="Helical" evidence="1">
    <location>
        <begin position="12"/>
        <end position="33"/>
    </location>
</feature>
<protein>
    <submittedName>
        <fullName evidence="2">Nitrogen fixation protein FixH</fullName>
    </submittedName>
</protein>
<dbReference type="EMBL" id="JACHEJ010000001">
    <property type="protein sequence ID" value="MBB6178809.1"/>
    <property type="molecule type" value="Genomic_DNA"/>
</dbReference>
<evidence type="ECO:0000313" key="2">
    <source>
        <dbReference type="EMBL" id="MBB6178809.1"/>
    </source>
</evidence>
<name>A0A7W9YV03_9HYPH</name>
<evidence type="ECO:0000313" key="3">
    <source>
        <dbReference type="Proteomes" id="UP000535501"/>
    </source>
</evidence>
<reference evidence="2 3" key="1">
    <citation type="submission" date="2020-08" db="EMBL/GenBank/DDBJ databases">
        <title>Genomic Encyclopedia of Type Strains, Phase IV (KMG-IV): sequencing the most valuable type-strain genomes for metagenomic binning, comparative biology and taxonomic classification.</title>
        <authorList>
            <person name="Goeker M."/>
        </authorList>
    </citation>
    <scope>NUCLEOTIDE SEQUENCE [LARGE SCALE GENOMIC DNA]</scope>
    <source>
        <strain evidence="2 3">DSM 102134</strain>
    </source>
</reference>
<dbReference type="RefSeq" id="WP_077546469.1">
    <property type="nucleotide sequence ID" value="NZ_JACHEJ010000001.1"/>
</dbReference>
<keyword evidence="3" id="KW-1185">Reference proteome</keyword>
<dbReference type="PIRSF" id="PIRSF011386">
    <property type="entry name" value="FixH"/>
    <property type="match status" value="1"/>
</dbReference>
<keyword evidence="1" id="KW-1133">Transmembrane helix</keyword>
<dbReference type="InterPro" id="IPR018037">
    <property type="entry name" value="FixH_proteobacterial"/>
</dbReference>
<keyword evidence="1" id="KW-0472">Membrane</keyword>
<evidence type="ECO:0000256" key="1">
    <source>
        <dbReference type="SAM" id="Phobius"/>
    </source>
</evidence>
<accession>A0A7W9YV03</accession>
<dbReference type="Proteomes" id="UP000535501">
    <property type="component" value="Unassembled WGS sequence"/>
</dbReference>
<dbReference type="Pfam" id="PF05751">
    <property type="entry name" value="FixH"/>
    <property type="match status" value="1"/>
</dbReference>
<organism evidence="2 3">
    <name type="scientific">Pseudorhizobium flavum</name>
    <dbReference type="NCBI Taxonomy" id="1335061"/>
    <lineage>
        <taxon>Bacteria</taxon>
        <taxon>Pseudomonadati</taxon>
        <taxon>Pseudomonadota</taxon>
        <taxon>Alphaproteobacteria</taxon>
        <taxon>Hyphomicrobiales</taxon>
        <taxon>Rhizobiaceae</taxon>
        <taxon>Rhizobium/Agrobacterium group</taxon>
        <taxon>Pseudorhizobium</taxon>
    </lineage>
</organism>
<gene>
    <name evidence="2" type="ORF">HNQ75_000752</name>
</gene>
<keyword evidence="1" id="KW-0812">Transmembrane</keyword>
<dbReference type="InterPro" id="IPR008620">
    <property type="entry name" value="FixH"/>
</dbReference>
<proteinExistence type="predicted"/>
<sequence>MSSTDRKGFVFTGWHMLAVMCLFFGTIISVNFYMAWQATHTWSGLVVKNTYIASQEFNGKVAEAKALAATGVVGALTIEDTEVSYRISHAQDGAVEADDVTLRFKRPVGEDQDFELALRREGEGVFVARHAVAGGTWIVEAEALRDGKRILHDTQRISVAGEAK</sequence>
<dbReference type="AlphaFoldDB" id="A0A7W9YV03"/>
<comment type="caution">
    <text evidence="2">The sequence shown here is derived from an EMBL/GenBank/DDBJ whole genome shotgun (WGS) entry which is preliminary data.</text>
</comment>